<dbReference type="Pfam" id="PF13279">
    <property type="entry name" value="4HBT_2"/>
    <property type="match status" value="1"/>
</dbReference>
<evidence type="ECO:0000313" key="2">
    <source>
        <dbReference type="Proteomes" id="UP000214610"/>
    </source>
</evidence>
<evidence type="ECO:0000313" key="1">
    <source>
        <dbReference type="EMBL" id="OXE47813.1"/>
    </source>
</evidence>
<dbReference type="EMBL" id="NHMP01000004">
    <property type="protein sequence ID" value="OXE47813.1"/>
    <property type="molecule type" value="Genomic_DNA"/>
</dbReference>
<reference evidence="2" key="1">
    <citation type="submission" date="2017-05" db="EMBL/GenBank/DDBJ databases">
        <title>Improved OligoMM genomes.</title>
        <authorList>
            <person name="Garzetti D."/>
        </authorList>
    </citation>
    <scope>NUCLEOTIDE SEQUENCE [LARGE SCALE GENOMIC DNA]</scope>
    <source>
        <strain evidence="2">YL45</strain>
    </source>
</reference>
<dbReference type="InterPro" id="IPR029069">
    <property type="entry name" value="HotDog_dom_sf"/>
</dbReference>
<dbReference type="RefSeq" id="WP_066595399.1">
    <property type="nucleotide sequence ID" value="NZ_CAJTBZ010000052.1"/>
</dbReference>
<dbReference type="SUPFAM" id="SSF54637">
    <property type="entry name" value="Thioesterase/thiol ester dehydrase-isomerase"/>
    <property type="match status" value="1"/>
</dbReference>
<dbReference type="Gene3D" id="3.10.129.10">
    <property type="entry name" value="Hotdog Thioesterase"/>
    <property type="match status" value="1"/>
</dbReference>
<dbReference type="Proteomes" id="UP000214610">
    <property type="component" value="Unassembled WGS sequence"/>
</dbReference>
<dbReference type="AlphaFoldDB" id="A0A227KJ73"/>
<dbReference type="GeneID" id="78362856"/>
<organism evidence="1 2">
    <name type="scientific">Turicimonas muris</name>
    <dbReference type="NCBI Taxonomy" id="1796652"/>
    <lineage>
        <taxon>Bacteria</taxon>
        <taxon>Pseudomonadati</taxon>
        <taxon>Pseudomonadota</taxon>
        <taxon>Betaproteobacteria</taxon>
        <taxon>Burkholderiales</taxon>
        <taxon>Sutterellaceae</taxon>
        <taxon>Turicimonas</taxon>
    </lineage>
</organism>
<accession>A0A227KJ73</accession>
<gene>
    <name evidence="1" type="ORF">ADH67_08550</name>
</gene>
<name>A0A227KJ73_9BURK</name>
<dbReference type="CDD" id="cd00586">
    <property type="entry name" value="4HBT"/>
    <property type="match status" value="1"/>
</dbReference>
<sequence>MNRVFAYPIVVGPESIDVMKHTNNKEYLRWMEEAATAHSSLLGWNTERYFKIGQAFVAKAHWIEYLRPTFLGDRLTMYTWVENMQDKTSLRRFYLMRDKKVCMLGATQWAFIDIETGRGQSIPEEVSSSFFCVPSSDKELKELGIKTILFKAAI</sequence>
<protein>
    <submittedName>
        <fullName evidence="1">4-hydroxybenzoyl-CoA thioesterase</fullName>
    </submittedName>
</protein>
<proteinExistence type="predicted"/>
<keyword evidence="2" id="KW-1185">Reference proteome</keyword>
<comment type="caution">
    <text evidence="1">The sequence shown here is derived from an EMBL/GenBank/DDBJ whole genome shotgun (WGS) entry which is preliminary data.</text>
</comment>